<organism evidence="1 2">
    <name type="scientific">Mycobacterium hippophais</name>
    <dbReference type="NCBI Taxonomy" id="3016340"/>
    <lineage>
        <taxon>Bacteria</taxon>
        <taxon>Bacillati</taxon>
        <taxon>Actinomycetota</taxon>
        <taxon>Actinomycetes</taxon>
        <taxon>Mycobacteriales</taxon>
        <taxon>Mycobacteriaceae</taxon>
        <taxon>Mycobacterium</taxon>
    </lineage>
</organism>
<gene>
    <name evidence="1" type="ORF">O6P37_10830</name>
</gene>
<evidence type="ECO:0000313" key="2">
    <source>
        <dbReference type="Proteomes" id="UP001142153"/>
    </source>
</evidence>
<reference evidence="1" key="1">
    <citation type="submission" date="2022-12" db="EMBL/GenBank/DDBJ databases">
        <authorList>
            <person name="Deng Y."/>
            <person name="Zhang Y.-Q."/>
        </authorList>
    </citation>
    <scope>NUCLEOTIDE SEQUENCE</scope>
    <source>
        <strain evidence="1">CPCC 205372</strain>
    </source>
</reference>
<name>A0ABT4PS21_9MYCO</name>
<dbReference type="Pfam" id="PF10604">
    <property type="entry name" value="Polyketide_cyc2"/>
    <property type="match status" value="1"/>
</dbReference>
<dbReference type="InterPro" id="IPR023393">
    <property type="entry name" value="START-like_dom_sf"/>
</dbReference>
<evidence type="ECO:0000313" key="1">
    <source>
        <dbReference type="EMBL" id="MCZ8379360.1"/>
    </source>
</evidence>
<keyword evidence="2" id="KW-1185">Reference proteome</keyword>
<dbReference type="Gene3D" id="3.30.530.20">
    <property type="match status" value="1"/>
</dbReference>
<dbReference type="EMBL" id="JAPZPY010000003">
    <property type="protein sequence ID" value="MCZ8379360.1"/>
    <property type="molecule type" value="Genomic_DNA"/>
</dbReference>
<dbReference type="InterPro" id="IPR019587">
    <property type="entry name" value="Polyketide_cyclase/dehydratase"/>
</dbReference>
<dbReference type="Proteomes" id="UP001142153">
    <property type="component" value="Unassembled WGS sequence"/>
</dbReference>
<protein>
    <submittedName>
        <fullName evidence="1">SRPBCC family protein</fullName>
    </submittedName>
</protein>
<dbReference type="RefSeq" id="WP_269894047.1">
    <property type="nucleotide sequence ID" value="NZ_JAPZPY010000003.1"/>
</dbReference>
<comment type="caution">
    <text evidence="1">The sequence shown here is derived from an EMBL/GenBank/DDBJ whole genome shotgun (WGS) entry which is preliminary data.</text>
</comment>
<sequence>MAKIDVEQTFAVPAGLLYTTICDMDSWSEWFSMHSEFVEKPPDKLRVNSRYIQVLQVMGMPFTVEFTVTEFRPPRELVLAGRGSAGMTCTFAFGVSRAPGPAGTTLAMTGEFESPMLNDQLETVLVDTLSSQLTLSLERLAALARGRAARKSAI</sequence>
<dbReference type="SUPFAM" id="SSF55961">
    <property type="entry name" value="Bet v1-like"/>
    <property type="match status" value="1"/>
</dbReference>
<accession>A0ABT4PS21</accession>
<proteinExistence type="predicted"/>